<protein>
    <submittedName>
        <fullName evidence="2">Alpha/beta hydrolase</fullName>
    </submittedName>
</protein>
<dbReference type="Proteomes" id="UP001501243">
    <property type="component" value="Unassembled WGS sequence"/>
</dbReference>
<organism evidence="2 3">
    <name type="scientific">Hymenobacter ginsengisoli</name>
    <dbReference type="NCBI Taxonomy" id="1051626"/>
    <lineage>
        <taxon>Bacteria</taxon>
        <taxon>Pseudomonadati</taxon>
        <taxon>Bacteroidota</taxon>
        <taxon>Cytophagia</taxon>
        <taxon>Cytophagales</taxon>
        <taxon>Hymenobacteraceae</taxon>
        <taxon>Hymenobacter</taxon>
    </lineage>
</organism>
<dbReference type="PANTHER" id="PTHR43798:SF33">
    <property type="entry name" value="HYDROLASE, PUTATIVE (AFU_ORTHOLOGUE AFUA_2G14860)-RELATED"/>
    <property type="match status" value="1"/>
</dbReference>
<dbReference type="SUPFAM" id="SSF53474">
    <property type="entry name" value="alpha/beta-Hydrolases"/>
    <property type="match status" value="1"/>
</dbReference>
<dbReference type="PRINTS" id="PR00412">
    <property type="entry name" value="EPOXHYDRLASE"/>
</dbReference>
<dbReference type="InterPro" id="IPR029058">
    <property type="entry name" value="AB_hydrolase_fold"/>
</dbReference>
<dbReference type="PANTHER" id="PTHR43798">
    <property type="entry name" value="MONOACYLGLYCEROL LIPASE"/>
    <property type="match status" value="1"/>
</dbReference>
<dbReference type="EMBL" id="BAABGQ010000006">
    <property type="protein sequence ID" value="GAA4503748.1"/>
    <property type="molecule type" value="Genomic_DNA"/>
</dbReference>
<comment type="caution">
    <text evidence="2">The sequence shown here is derived from an EMBL/GenBank/DDBJ whole genome shotgun (WGS) entry which is preliminary data.</text>
</comment>
<reference evidence="3" key="1">
    <citation type="journal article" date="2019" name="Int. J. Syst. Evol. Microbiol.">
        <title>The Global Catalogue of Microorganisms (GCM) 10K type strain sequencing project: providing services to taxonomists for standard genome sequencing and annotation.</title>
        <authorList>
            <consortium name="The Broad Institute Genomics Platform"/>
            <consortium name="The Broad Institute Genome Sequencing Center for Infectious Disease"/>
            <person name="Wu L."/>
            <person name="Ma J."/>
        </authorList>
    </citation>
    <scope>NUCLEOTIDE SEQUENCE [LARGE SCALE GENOMIC DNA]</scope>
    <source>
        <strain evidence="3">JCM 17841</strain>
    </source>
</reference>
<dbReference type="InterPro" id="IPR000639">
    <property type="entry name" value="Epox_hydrolase-like"/>
</dbReference>
<dbReference type="InterPro" id="IPR050266">
    <property type="entry name" value="AB_hydrolase_sf"/>
</dbReference>
<feature type="domain" description="AB hydrolase-1" evidence="1">
    <location>
        <begin position="26"/>
        <end position="148"/>
    </location>
</feature>
<evidence type="ECO:0000259" key="1">
    <source>
        <dbReference type="Pfam" id="PF00561"/>
    </source>
</evidence>
<evidence type="ECO:0000313" key="2">
    <source>
        <dbReference type="EMBL" id="GAA4503748.1"/>
    </source>
</evidence>
<accession>A0ABP8QKM8</accession>
<proteinExistence type="predicted"/>
<dbReference type="GO" id="GO:0016787">
    <property type="term" value="F:hydrolase activity"/>
    <property type="evidence" value="ECO:0007669"/>
    <property type="project" value="UniProtKB-KW"/>
</dbReference>
<dbReference type="Pfam" id="PF00561">
    <property type="entry name" value="Abhydrolase_1"/>
    <property type="match status" value="1"/>
</dbReference>
<gene>
    <name evidence="2" type="ORF">GCM10023172_29170</name>
</gene>
<evidence type="ECO:0000313" key="3">
    <source>
        <dbReference type="Proteomes" id="UP001501243"/>
    </source>
</evidence>
<keyword evidence="3" id="KW-1185">Reference proteome</keyword>
<name>A0ABP8QKM8_9BACT</name>
<dbReference type="RefSeq" id="WP_208129713.1">
    <property type="nucleotide sequence ID" value="NZ_BAABGQ010000006.1"/>
</dbReference>
<dbReference type="Gene3D" id="3.40.50.1820">
    <property type="entry name" value="alpha/beta hydrolase"/>
    <property type="match status" value="1"/>
</dbReference>
<sequence>MLPVPFLLPAAGLSLAAYEAGDPAGPPLLLLHGNSLAADVFERQWQAPALQGFRLVAFDLPGHGQSPPAPGHYGVAAMRTIVLEAVRALRLEHALVVAHSYGGNLLLELLPDLPNLRGLLTIGAPPVSTPAEMQAAFQLSETGKLFYVASLSATQVDALARYCLRPDPAPAEVALLAAAIARADGRARADLLVSIGAGEMRDEVGNVGKTLVPLALAVGEFDHAINFAYFDDLAAPSRWGGVLHVVPGSGHSPFLENPTVFNQLVLDFAAATSPVEAVRTR</sequence>
<dbReference type="InterPro" id="IPR000073">
    <property type="entry name" value="AB_hydrolase_1"/>
</dbReference>
<keyword evidence="2" id="KW-0378">Hydrolase</keyword>